<dbReference type="AlphaFoldDB" id="A0A1W1V0C9"/>
<dbReference type="GO" id="GO:0003677">
    <property type="term" value="F:DNA binding"/>
    <property type="evidence" value="ECO:0007669"/>
    <property type="project" value="UniProtKB-KW"/>
</dbReference>
<dbReference type="Gene3D" id="1.10.10.10">
    <property type="entry name" value="Winged helix-like DNA-binding domain superfamily/Winged helix DNA-binding domain"/>
    <property type="match status" value="1"/>
</dbReference>
<keyword evidence="1" id="KW-0805">Transcription regulation</keyword>
<gene>
    <name evidence="5" type="ORF">SAMN00017477_0953</name>
</gene>
<organism evidence="5 6">
    <name type="scientific">Peptoniphilus asaccharolyticus DSM 20463</name>
    <dbReference type="NCBI Taxonomy" id="573058"/>
    <lineage>
        <taxon>Bacteria</taxon>
        <taxon>Bacillati</taxon>
        <taxon>Bacillota</taxon>
        <taxon>Tissierellia</taxon>
        <taxon>Tissierellales</taxon>
        <taxon>Peptoniphilaceae</taxon>
        <taxon>Peptoniphilus</taxon>
    </lineage>
</organism>
<dbReference type="RefSeq" id="WP_200805951.1">
    <property type="nucleotide sequence ID" value="NZ_FWWR01000009.1"/>
</dbReference>
<evidence type="ECO:0000256" key="1">
    <source>
        <dbReference type="ARBA" id="ARBA00023015"/>
    </source>
</evidence>
<keyword evidence="6" id="KW-1185">Reference proteome</keyword>
<dbReference type="SMART" id="SM00345">
    <property type="entry name" value="HTH_GNTR"/>
    <property type="match status" value="1"/>
</dbReference>
<dbReference type="Pfam" id="PF00392">
    <property type="entry name" value="GntR"/>
    <property type="match status" value="1"/>
</dbReference>
<protein>
    <submittedName>
        <fullName evidence="5">GntR family transcriptional regulator</fullName>
    </submittedName>
</protein>
<dbReference type="STRING" id="573058.SAMN00017477_0953"/>
<dbReference type="PANTHER" id="PTHR38445">
    <property type="entry name" value="HTH-TYPE TRANSCRIPTIONAL REPRESSOR YTRA"/>
    <property type="match status" value="1"/>
</dbReference>
<feature type="domain" description="HTH gntR-type" evidence="4">
    <location>
        <begin position="9"/>
        <end position="77"/>
    </location>
</feature>
<sequence length="118" mass="13430">MEKFNNEKLPIYLQIVENFKHDILTGRLKSDDPLPSIRSLAKSMNVSLVTAKKAYDTMEELGLSYTVPGKGTFVNYQNLETIREYKMIELEGKLSEILIDAKNHGISKSKVIEIINLL</sequence>
<dbReference type="GO" id="GO:0003700">
    <property type="term" value="F:DNA-binding transcription factor activity"/>
    <property type="evidence" value="ECO:0007669"/>
    <property type="project" value="InterPro"/>
</dbReference>
<proteinExistence type="predicted"/>
<evidence type="ECO:0000256" key="2">
    <source>
        <dbReference type="ARBA" id="ARBA00023125"/>
    </source>
</evidence>
<dbReference type="Proteomes" id="UP000192368">
    <property type="component" value="Unassembled WGS sequence"/>
</dbReference>
<name>A0A1W1V0C9_PEPAS</name>
<evidence type="ECO:0000313" key="6">
    <source>
        <dbReference type="Proteomes" id="UP000192368"/>
    </source>
</evidence>
<dbReference type="EMBL" id="FWWR01000009">
    <property type="protein sequence ID" value="SMB86799.1"/>
    <property type="molecule type" value="Genomic_DNA"/>
</dbReference>
<keyword evidence="3" id="KW-0804">Transcription</keyword>
<keyword evidence="2" id="KW-0238">DNA-binding</keyword>
<dbReference type="PANTHER" id="PTHR38445:SF7">
    <property type="entry name" value="GNTR-FAMILY TRANSCRIPTIONAL REGULATOR"/>
    <property type="match status" value="1"/>
</dbReference>
<dbReference type="PROSITE" id="PS50949">
    <property type="entry name" value="HTH_GNTR"/>
    <property type="match status" value="1"/>
</dbReference>
<accession>A0A1W1V0C9</accession>
<evidence type="ECO:0000256" key="3">
    <source>
        <dbReference type="ARBA" id="ARBA00023163"/>
    </source>
</evidence>
<dbReference type="InterPro" id="IPR036390">
    <property type="entry name" value="WH_DNA-bd_sf"/>
</dbReference>
<dbReference type="SUPFAM" id="SSF46785">
    <property type="entry name" value="Winged helix' DNA-binding domain"/>
    <property type="match status" value="1"/>
</dbReference>
<evidence type="ECO:0000313" key="5">
    <source>
        <dbReference type="EMBL" id="SMB86799.1"/>
    </source>
</evidence>
<evidence type="ECO:0000259" key="4">
    <source>
        <dbReference type="PROSITE" id="PS50949"/>
    </source>
</evidence>
<reference evidence="6" key="1">
    <citation type="submission" date="2017-04" db="EMBL/GenBank/DDBJ databases">
        <authorList>
            <person name="Varghese N."/>
            <person name="Submissions S."/>
        </authorList>
    </citation>
    <scope>NUCLEOTIDE SEQUENCE [LARGE SCALE GENOMIC DNA]</scope>
    <source>
        <strain evidence="6">DSM 20463</strain>
    </source>
</reference>
<dbReference type="InterPro" id="IPR036388">
    <property type="entry name" value="WH-like_DNA-bd_sf"/>
</dbReference>
<dbReference type="InterPro" id="IPR000524">
    <property type="entry name" value="Tscrpt_reg_HTH_GntR"/>
</dbReference>
<dbReference type="CDD" id="cd07377">
    <property type="entry name" value="WHTH_GntR"/>
    <property type="match status" value="1"/>
</dbReference>